<dbReference type="UniPathway" id="UPA00253">
    <property type="reaction ID" value="UER00327"/>
</dbReference>
<keyword evidence="8" id="KW-0408">Iron</keyword>
<gene>
    <name evidence="10" type="ORF">ASZ90_001981</name>
</gene>
<accession>A0A0W8G4N4</accession>
<dbReference type="InterPro" id="IPR036094">
    <property type="entry name" value="NadA_sf"/>
</dbReference>
<dbReference type="PANTHER" id="PTHR30573:SF0">
    <property type="entry name" value="QUINOLINATE SYNTHASE, CHLOROPLASTIC"/>
    <property type="match status" value="1"/>
</dbReference>
<evidence type="ECO:0000256" key="3">
    <source>
        <dbReference type="ARBA" id="ARBA00012669"/>
    </source>
</evidence>
<evidence type="ECO:0000256" key="4">
    <source>
        <dbReference type="ARBA" id="ARBA00022485"/>
    </source>
</evidence>
<dbReference type="GO" id="GO:0051539">
    <property type="term" value="F:4 iron, 4 sulfur cluster binding"/>
    <property type="evidence" value="ECO:0007669"/>
    <property type="project" value="UniProtKB-KW"/>
</dbReference>
<organism evidence="10">
    <name type="scientific">hydrocarbon metagenome</name>
    <dbReference type="NCBI Taxonomy" id="938273"/>
    <lineage>
        <taxon>unclassified sequences</taxon>
        <taxon>metagenomes</taxon>
        <taxon>ecological metagenomes</taxon>
    </lineage>
</organism>
<name>A0A0W8G4N4_9ZZZZ</name>
<keyword evidence="9" id="KW-0411">Iron-sulfur</keyword>
<dbReference type="Gene3D" id="3.40.50.10800">
    <property type="entry name" value="NadA-like"/>
    <property type="match status" value="3"/>
</dbReference>
<dbReference type="SUPFAM" id="SSF142754">
    <property type="entry name" value="NadA-like"/>
    <property type="match status" value="1"/>
</dbReference>
<keyword evidence="6 10" id="KW-0808">Transferase</keyword>
<proteinExistence type="predicted"/>
<protein>
    <recommendedName>
        <fullName evidence="3">quinolinate synthase</fullName>
        <ecNumber evidence="3">2.5.1.72</ecNumber>
    </recommendedName>
</protein>
<keyword evidence="4" id="KW-0004">4Fe-4S</keyword>
<dbReference type="NCBIfam" id="NF006883">
    <property type="entry name" value="PRK09375.2-4"/>
    <property type="match status" value="1"/>
</dbReference>
<dbReference type="AlphaFoldDB" id="A0A0W8G4N4"/>
<evidence type="ECO:0000313" key="10">
    <source>
        <dbReference type="EMBL" id="KUG28136.1"/>
    </source>
</evidence>
<keyword evidence="7" id="KW-0479">Metal-binding</keyword>
<dbReference type="InterPro" id="IPR003473">
    <property type="entry name" value="NadA"/>
</dbReference>
<evidence type="ECO:0000256" key="5">
    <source>
        <dbReference type="ARBA" id="ARBA00022642"/>
    </source>
</evidence>
<keyword evidence="5" id="KW-0662">Pyridine nucleotide biosynthesis</keyword>
<evidence type="ECO:0000256" key="6">
    <source>
        <dbReference type="ARBA" id="ARBA00022679"/>
    </source>
</evidence>
<comment type="caution">
    <text evidence="10">The sequence shown here is derived from an EMBL/GenBank/DDBJ whole genome shotgun (WGS) entry which is preliminary data.</text>
</comment>
<evidence type="ECO:0000256" key="1">
    <source>
        <dbReference type="ARBA" id="ARBA00001966"/>
    </source>
</evidence>
<dbReference type="GO" id="GO:0034628">
    <property type="term" value="P:'de novo' NAD+ biosynthetic process from L-aspartate"/>
    <property type="evidence" value="ECO:0007669"/>
    <property type="project" value="TreeGrafter"/>
</dbReference>
<dbReference type="GO" id="GO:0008987">
    <property type="term" value="F:quinolinate synthetase A activity"/>
    <property type="evidence" value="ECO:0007669"/>
    <property type="project" value="InterPro"/>
</dbReference>
<evidence type="ECO:0000256" key="7">
    <source>
        <dbReference type="ARBA" id="ARBA00022723"/>
    </source>
</evidence>
<dbReference type="PANTHER" id="PTHR30573">
    <property type="entry name" value="QUINOLINATE SYNTHETASE A"/>
    <property type="match status" value="1"/>
</dbReference>
<sequence length="348" mass="37475">MNSTFSSIIEDHRRHLGDRLVILAHHYQHDSVVRHADHVGDSLELSRKIADLSAEYIVFCGVFFMAETAAILAAPGQKVFIPDASAACVMSDMAPHGLVEAVTGRLQAMGREVVPLTYVNSSARVKAACGRLGGSVCTSANAATMLSWAMEKGRGVLFLPDRMLGANVCDRLGIPSEKRHVLDIRRHGALIDPEAALAADVLLWPGRCVIHDRFTAEHIRAVRQAHPGALVAVHPECPPATVAAADAAGSTSFLIRFVEEAPQGATIFIGTEENLVLRLANRYAGQKTVRPLLHSRCSNMAKITEEKLAAQLAGIAWQPPVAVPDEVREPARAAVTRMLDVCAARKNS</sequence>
<dbReference type="EC" id="2.5.1.72" evidence="3"/>
<dbReference type="GO" id="GO:0046872">
    <property type="term" value="F:metal ion binding"/>
    <property type="evidence" value="ECO:0007669"/>
    <property type="project" value="UniProtKB-KW"/>
</dbReference>
<evidence type="ECO:0000256" key="9">
    <source>
        <dbReference type="ARBA" id="ARBA00023014"/>
    </source>
</evidence>
<dbReference type="EMBL" id="LNQE01000256">
    <property type="protein sequence ID" value="KUG28136.1"/>
    <property type="molecule type" value="Genomic_DNA"/>
</dbReference>
<evidence type="ECO:0000256" key="8">
    <source>
        <dbReference type="ARBA" id="ARBA00023004"/>
    </source>
</evidence>
<dbReference type="Pfam" id="PF02445">
    <property type="entry name" value="NadA"/>
    <property type="match status" value="1"/>
</dbReference>
<comment type="pathway">
    <text evidence="2">Cofactor biosynthesis; NAD(+) biosynthesis; quinolinate from iminoaspartate: step 1/1.</text>
</comment>
<comment type="cofactor">
    <cofactor evidence="1">
        <name>[4Fe-4S] cluster</name>
        <dbReference type="ChEBI" id="CHEBI:49883"/>
    </cofactor>
</comment>
<dbReference type="GO" id="GO:0005829">
    <property type="term" value="C:cytosol"/>
    <property type="evidence" value="ECO:0007669"/>
    <property type="project" value="TreeGrafter"/>
</dbReference>
<evidence type="ECO:0000256" key="2">
    <source>
        <dbReference type="ARBA" id="ARBA00005065"/>
    </source>
</evidence>
<reference evidence="10" key="1">
    <citation type="journal article" date="2015" name="Proc. Natl. Acad. Sci. U.S.A.">
        <title>Networks of energetic and metabolic interactions define dynamics in microbial communities.</title>
        <authorList>
            <person name="Embree M."/>
            <person name="Liu J.K."/>
            <person name="Al-Bassam M.M."/>
            <person name="Zengler K."/>
        </authorList>
    </citation>
    <scope>NUCLEOTIDE SEQUENCE</scope>
</reference>